<dbReference type="EMBL" id="BHYM01000087">
    <property type="protein sequence ID" value="GCE44121.1"/>
    <property type="molecule type" value="Genomic_DNA"/>
</dbReference>
<dbReference type="SUPFAM" id="SSF54197">
    <property type="entry name" value="HIT-like"/>
    <property type="match status" value="1"/>
</dbReference>
<evidence type="ECO:0000313" key="1">
    <source>
        <dbReference type="EMBL" id="GCE44121.1"/>
    </source>
</evidence>
<dbReference type="OrthoDB" id="9784774at2"/>
<dbReference type="InterPro" id="IPR036265">
    <property type="entry name" value="HIT-like_sf"/>
</dbReference>
<accession>A0A402CKG9</accession>
<protein>
    <submittedName>
        <fullName evidence="1">Uncharacterized protein</fullName>
    </submittedName>
</protein>
<dbReference type="Gene3D" id="3.30.428.10">
    <property type="entry name" value="HIT-like"/>
    <property type="match status" value="1"/>
</dbReference>
<gene>
    <name evidence="1" type="ORF">Rhow_008419</name>
</gene>
<sequence>MTRPQTRVAQFCEIVASADSSVREVYREPCCGHLPLAPPTLGGALVIPRNHLPDIWALDDETAWRIVSVLSG</sequence>
<keyword evidence="2" id="KW-1185">Reference proteome</keyword>
<dbReference type="RefSeq" id="WP_124395767.1">
    <property type="nucleotide sequence ID" value="NZ_BHYM01000087.1"/>
</dbReference>
<dbReference type="Proteomes" id="UP000287519">
    <property type="component" value="Unassembled WGS sequence"/>
</dbReference>
<name>A0A402CKG9_RHOWR</name>
<proteinExistence type="predicted"/>
<evidence type="ECO:0000313" key="2">
    <source>
        <dbReference type="Proteomes" id="UP000287519"/>
    </source>
</evidence>
<comment type="caution">
    <text evidence="1">The sequence shown here is derived from an EMBL/GenBank/DDBJ whole genome shotgun (WGS) entry which is preliminary data.</text>
</comment>
<reference evidence="1 2" key="1">
    <citation type="submission" date="2018-11" db="EMBL/GenBank/DDBJ databases">
        <title>Microbial catabolism of amino acid.</title>
        <authorList>
            <person name="Hibi M."/>
            <person name="Ogawa J."/>
        </authorList>
    </citation>
    <scope>NUCLEOTIDE SEQUENCE [LARGE SCALE GENOMIC DNA]</scope>
    <source>
        <strain evidence="1 2">C31-06</strain>
    </source>
</reference>
<organism evidence="1 2">
    <name type="scientific">Rhodococcus wratislaviensis</name>
    <name type="common">Tsukamurella wratislaviensis</name>
    <dbReference type="NCBI Taxonomy" id="44752"/>
    <lineage>
        <taxon>Bacteria</taxon>
        <taxon>Bacillati</taxon>
        <taxon>Actinomycetota</taxon>
        <taxon>Actinomycetes</taxon>
        <taxon>Mycobacteriales</taxon>
        <taxon>Nocardiaceae</taxon>
        <taxon>Rhodococcus</taxon>
    </lineage>
</organism>
<dbReference type="AlphaFoldDB" id="A0A402CKG9"/>